<evidence type="ECO:0000259" key="9">
    <source>
        <dbReference type="Pfam" id="PF01545"/>
    </source>
</evidence>
<feature type="transmembrane region" description="Helical" evidence="8">
    <location>
        <begin position="111"/>
        <end position="130"/>
    </location>
</feature>
<dbReference type="Gene3D" id="3.30.70.1350">
    <property type="entry name" value="Cation efflux protein, cytoplasmic domain"/>
    <property type="match status" value="1"/>
</dbReference>
<keyword evidence="4 8" id="KW-0812">Transmembrane</keyword>
<dbReference type="NCBIfam" id="TIGR01297">
    <property type="entry name" value="CDF"/>
    <property type="match status" value="1"/>
</dbReference>
<feature type="transmembrane region" description="Helical" evidence="8">
    <location>
        <begin position="177"/>
        <end position="194"/>
    </location>
</feature>
<dbReference type="Proteomes" id="UP000186795">
    <property type="component" value="Unassembled WGS sequence"/>
</dbReference>
<feature type="domain" description="Cation efflux protein cytoplasmic" evidence="10">
    <location>
        <begin position="209"/>
        <end position="281"/>
    </location>
</feature>
<organism evidence="11 12">
    <name type="scientific">Kroppenstedtia eburnea</name>
    <dbReference type="NCBI Taxonomy" id="714067"/>
    <lineage>
        <taxon>Bacteria</taxon>
        <taxon>Bacillati</taxon>
        <taxon>Bacillota</taxon>
        <taxon>Bacilli</taxon>
        <taxon>Bacillales</taxon>
        <taxon>Thermoactinomycetaceae</taxon>
        <taxon>Kroppenstedtia</taxon>
    </lineage>
</organism>
<comment type="similarity">
    <text evidence="2">Belongs to the cation diffusion facilitator (CDF) transporter (TC 2.A.4) family.</text>
</comment>
<keyword evidence="5 8" id="KW-1133">Transmembrane helix</keyword>
<evidence type="ECO:0000256" key="8">
    <source>
        <dbReference type="SAM" id="Phobius"/>
    </source>
</evidence>
<dbReference type="InterPro" id="IPR058533">
    <property type="entry name" value="Cation_efflux_TM"/>
</dbReference>
<feature type="transmembrane region" description="Helical" evidence="8">
    <location>
        <begin position="7"/>
        <end position="30"/>
    </location>
</feature>
<feature type="transmembrane region" description="Helical" evidence="8">
    <location>
        <begin position="42"/>
        <end position="59"/>
    </location>
</feature>
<dbReference type="GO" id="GO:0016020">
    <property type="term" value="C:membrane"/>
    <property type="evidence" value="ECO:0007669"/>
    <property type="project" value="UniProtKB-SubCell"/>
</dbReference>
<dbReference type="RefSeq" id="WP_009711120.1">
    <property type="nucleotide sequence ID" value="NZ_CP048103.1"/>
</dbReference>
<dbReference type="InterPro" id="IPR027470">
    <property type="entry name" value="Cation_efflux_CTD"/>
</dbReference>
<feature type="region of interest" description="Disordered" evidence="7">
    <location>
        <begin position="272"/>
        <end position="291"/>
    </location>
</feature>
<feature type="transmembrane region" description="Helical" evidence="8">
    <location>
        <begin position="79"/>
        <end position="99"/>
    </location>
</feature>
<gene>
    <name evidence="11" type="ORF">SAMN05421790_1159</name>
</gene>
<evidence type="ECO:0000256" key="1">
    <source>
        <dbReference type="ARBA" id="ARBA00004141"/>
    </source>
</evidence>
<keyword evidence="6 8" id="KW-0472">Membrane</keyword>
<comment type="subcellular location">
    <subcellularLocation>
        <location evidence="1">Membrane</location>
        <topology evidence="1">Multi-pass membrane protein</topology>
    </subcellularLocation>
</comment>
<dbReference type="InterPro" id="IPR027469">
    <property type="entry name" value="Cation_efflux_TMD_sf"/>
</dbReference>
<evidence type="ECO:0000256" key="7">
    <source>
        <dbReference type="SAM" id="MobiDB-lite"/>
    </source>
</evidence>
<dbReference type="Pfam" id="PF16916">
    <property type="entry name" value="ZT_dimer"/>
    <property type="match status" value="1"/>
</dbReference>
<dbReference type="InterPro" id="IPR002524">
    <property type="entry name" value="Cation_efflux"/>
</dbReference>
<evidence type="ECO:0000256" key="6">
    <source>
        <dbReference type="ARBA" id="ARBA00023136"/>
    </source>
</evidence>
<feature type="domain" description="Cation efflux protein transmembrane" evidence="9">
    <location>
        <begin position="9"/>
        <end position="199"/>
    </location>
</feature>
<dbReference type="EMBL" id="FTOD01000015">
    <property type="protein sequence ID" value="SIT14667.1"/>
    <property type="molecule type" value="Genomic_DNA"/>
</dbReference>
<evidence type="ECO:0000256" key="4">
    <source>
        <dbReference type="ARBA" id="ARBA00022692"/>
    </source>
</evidence>
<reference evidence="12" key="1">
    <citation type="submission" date="2017-01" db="EMBL/GenBank/DDBJ databases">
        <authorList>
            <person name="Varghese N."/>
            <person name="Submissions S."/>
        </authorList>
    </citation>
    <scope>NUCLEOTIDE SEQUENCE [LARGE SCALE GENOMIC DNA]</scope>
    <source>
        <strain evidence="12">DSM 45196</strain>
    </source>
</reference>
<evidence type="ECO:0000256" key="5">
    <source>
        <dbReference type="ARBA" id="ARBA00022989"/>
    </source>
</evidence>
<dbReference type="FunFam" id="1.20.1510.10:FF:000006">
    <property type="entry name" value="Divalent cation efflux transporter"/>
    <property type="match status" value="1"/>
</dbReference>
<dbReference type="PANTHER" id="PTHR43840:SF50">
    <property type="entry name" value="MANGANESE EFFLUX SYSTEM PROTEIN MNES"/>
    <property type="match status" value="1"/>
</dbReference>
<dbReference type="PANTHER" id="PTHR43840">
    <property type="entry name" value="MITOCHONDRIAL METAL TRANSPORTER 1-RELATED"/>
    <property type="match status" value="1"/>
</dbReference>
<evidence type="ECO:0000256" key="2">
    <source>
        <dbReference type="ARBA" id="ARBA00008114"/>
    </source>
</evidence>
<keyword evidence="3" id="KW-0813">Transport</keyword>
<proteinExistence type="inferred from homology"/>
<keyword evidence="12" id="KW-1185">Reference proteome</keyword>
<evidence type="ECO:0000259" key="10">
    <source>
        <dbReference type="Pfam" id="PF16916"/>
    </source>
</evidence>
<dbReference type="Gene3D" id="1.20.1510.10">
    <property type="entry name" value="Cation efflux protein transmembrane domain"/>
    <property type="match status" value="1"/>
</dbReference>
<dbReference type="InterPro" id="IPR050291">
    <property type="entry name" value="CDF_Transporter"/>
</dbReference>
<dbReference type="AlphaFoldDB" id="A0A1N7PW51"/>
<dbReference type="Pfam" id="PF01545">
    <property type="entry name" value="Cation_efflux"/>
    <property type="match status" value="1"/>
</dbReference>
<feature type="transmembrane region" description="Helical" evidence="8">
    <location>
        <begin position="151"/>
        <end position="171"/>
    </location>
</feature>
<evidence type="ECO:0000313" key="12">
    <source>
        <dbReference type="Proteomes" id="UP000186795"/>
    </source>
</evidence>
<dbReference type="SUPFAM" id="SSF161111">
    <property type="entry name" value="Cation efflux protein transmembrane domain-like"/>
    <property type="match status" value="1"/>
</dbReference>
<dbReference type="GO" id="GO:0008324">
    <property type="term" value="F:monoatomic cation transmembrane transporter activity"/>
    <property type="evidence" value="ECO:0007669"/>
    <property type="project" value="InterPro"/>
</dbReference>
<dbReference type="SUPFAM" id="SSF160240">
    <property type="entry name" value="Cation efflux protein cytoplasmic domain-like"/>
    <property type="match status" value="1"/>
</dbReference>
<dbReference type="OrthoDB" id="9806522at2"/>
<evidence type="ECO:0000313" key="11">
    <source>
        <dbReference type="EMBL" id="SIT14667.1"/>
    </source>
</evidence>
<name>A0A1N7PW51_9BACL</name>
<sequence>MSNRAETGVWVSLIAYLLLSTTKVGLGYWLSSQALTADGLNNVTDVLAAGGVLIGLRIARKPRDEDHPYGHSRAESISALIASFIMATIGLEVLQSGIRTAWKGTASPPDLWAAWIALGCAGVMFAVFGYTRHLAHRTRSSALSAVSKDNLSDAMVSIGAAAGIIGSQWGMPWLDPAAAIIVGLIILKTAWGIFKEMSHLLTDGFHEGELSRYRDTMEEVKGVKSVVDLKGRMQGNEVILDAVIEVDRELTVEESHRITELLEAEMARRHQVRQTHIHVEPDGSPDSSSDH</sequence>
<dbReference type="InterPro" id="IPR036837">
    <property type="entry name" value="Cation_efflux_CTD_sf"/>
</dbReference>
<accession>A0A1N7PW51</accession>
<protein>
    <submittedName>
        <fullName evidence="11">Cation diffusion facilitator family transporter</fullName>
    </submittedName>
</protein>
<evidence type="ECO:0000256" key="3">
    <source>
        <dbReference type="ARBA" id="ARBA00022448"/>
    </source>
</evidence>